<comment type="caution">
    <text evidence="2">The sequence shown here is derived from an EMBL/GenBank/DDBJ whole genome shotgun (WGS) entry which is preliminary data.</text>
</comment>
<dbReference type="Pfam" id="PF03171">
    <property type="entry name" value="2OG-FeII_Oxy"/>
    <property type="match status" value="1"/>
</dbReference>
<dbReference type="Proteomes" id="UP000663866">
    <property type="component" value="Unassembled WGS sequence"/>
</dbReference>
<evidence type="ECO:0000313" key="5">
    <source>
        <dbReference type="Proteomes" id="UP000663866"/>
    </source>
</evidence>
<evidence type="ECO:0000313" key="2">
    <source>
        <dbReference type="EMBL" id="CAF1956684.1"/>
    </source>
</evidence>
<dbReference type="InterPro" id="IPR027443">
    <property type="entry name" value="IPNS-like_sf"/>
</dbReference>
<dbReference type="Proteomes" id="UP000663856">
    <property type="component" value="Unassembled WGS sequence"/>
</dbReference>
<sequence length="368" mass="42020">MSALHKKSQVIIDLNKILNYEDTTEIKRMETEFESNGWCFVLLPNELILNSNLTKKLLKFFEFYDAKSVFSQRQQIYGYSKVNHKEGIKLLTGSYFGQFASKALVPITLIQPLNYLSQVFDAVTKRLIELFDQNSVFQQEPSLLSLIERADLPLQDEHFGMLDIVNYFNVKSGFQPPKDGQTTEEVNCVPHYDPGLLSISILSTHEGLQLKNLISNEWVDGPLETNMGVIWLGEAASRITENRLKAGIHRVIYPQVSKSRLTIWYELCTIEQLKNLSTENKNEVVNNGTVTFKNLPWLPPMTVSSGETKLDFLKRVEISAGLSMSKTGPPTYQLEKHVITYPITGWKDRIKNMLMYAINVFASVQQKN</sequence>
<organism evidence="2 4">
    <name type="scientific">Rotaria magnacalcarata</name>
    <dbReference type="NCBI Taxonomy" id="392030"/>
    <lineage>
        <taxon>Eukaryota</taxon>
        <taxon>Metazoa</taxon>
        <taxon>Spiralia</taxon>
        <taxon>Gnathifera</taxon>
        <taxon>Rotifera</taxon>
        <taxon>Eurotatoria</taxon>
        <taxon>Bdelloidea</taxon>
        <taxon>Philodinida</taxon>
        <taxon>Philodinidae</taxon>
        <taxon>Rotaria</taxon>
    </lineage>
</organism>
<accession>A0A816LRT8</accession>
<keyword evidence="5" id="KW-1185">Reference proteome</keyword>
<dbReference type="EMBL" id="CAJOBG010003444">
    <property type="protein sequence ID" value="CAF4063426.1"/>
    <property type="molecule type" value="Genomic_DNA"/>
</dbReference>
<dbReference type="Gene3D" id="2.60.120.330">
    <property type="entry name" value="B-lactam Antibiotic, Isopenicillin N Synthase, Chain"/>
    <property type="match status" value="1"/>
</dbReference>
<dbReference type="InterPro" id="IPR044861">
    <property type="entry name" value="IPNS-like_FE2OG_OXY"/>
</dbReference>
<feature type="domain" description="Isopenicillin N synthase-like Fe(2+) 2OG dioxygenase" evidence="1">
    <location>
        <begin position="180"/>
        <end position="265"/>
    </location>
</feature>
<dbReference type="EMBL" id="CAJNRF010000356">
    <property type="protein sequence ID" value="CAF1956684.1"/>
    <property type="molecule type" value="Genomic_DNA"/>
</dbReference>
<name>A0A816LRT8_9BILA</name>
<dbReference type="SUPFAM" id="SSF51197">
    <property type="entry name" value="Clavaminate synthase-like"/>
    <property type="match status" value="1"/>
</dbReference>
<proteinExistence type="predicted"/>
<dbReference type="AlphaFoldDB" id="A0A816LRT8"/>
<protein>
    <recommendedName>
        <fullName evidence="1">Isopenicillin N synthase-like Fe(2+) 2OG dioxygenase domain-containing protein</fullName>
    </recommendedName>
</protein>
<evidence type="ECO:0000313" key="3">
    <source>
        <dbReference type="EMBL" id="CAF4063426.1"/>
    </source>
</evidence>
<evidence type="ECO:0000259" key="1">
    <source>
        <dbReference type="Pfam" id="PF03171"/>
    </source>
</evidence>
<evidence type="ECO:0000313" key="4">
    <source>
        <dbReference type="Proteomes" id="UP000663856"/>
    </source>
</evidence>
<reference evidence="2" key="1">
    <citation type="submission" date="2021-02" db="EMBL/GenBank/DDBJ databases">
        <authorList>
            <person name="Nowell W R."/>
        </authorList>
    </citation>
    <scope>NUCLEOTIDE SEQUENCE</scope>
</reference>
<gene>
    <name evidence="3" type="ORF">OVN521_LOCUS18750</name>
    <name evidence="2" type="ORF">WKI299_LOCUS2637</name>
</gene>